<evidence type="ECO:0000256" key="8">
    <source>
        <dbReference type="ARBA" id="ARBA00022605"/>
    </source>
</evidence>
<keyword evidence="8 17" id="KW-0028">Amino-acid biosynthesis</keyword>
<evidence type="ECO:0000256" key="1">
    <source>
        <dbReference type="ARBA" id="ARBA00001933"/>
    </source>
</evidence>
<comment type="pathway">
    <text evidence="3 17">Amino-acid biosynthesis; L-isoleucine biosynthesis; L-isoleucine from 2-oxobutanoate: step 4/4.</text>
</comment>
<dbReference type="CDD" id="cd01558">
    <property type="entry name" value="D-AAT_like"/>
    <property type="match status" value="1"/>
</dbReference>
<evidence type="ECO:0000256" key="16">
    <source>
        <dbReference type="RuleBase" id="RU004516"/>
    </source>
</evidence>
<dbReference type="Gene3D" id="3.30.470.10">
    <property type="match status" value="1"/>
</dbReference>
<dbReference type="PANTHER" id="PTHR42743">
    <property type="entry name" value="AMINO-ACID AMINOTRANSFERASE"/>
    <property type="match status" value="1"/>
</dbReference>
<comment type="pathway">
    <text evidence="5 17">Amino-acid biosynthesis; L-leucine biosynthesis; L-leucine from 3-methyl-2-oxobutanoate: step 4/4.</text>
</comment>
<comment type="similarity">
    <text evidence="6 15">Belongs to the class-IV pyridoxal-phosphate-dependent aminotransferase family.</text>
</comment>
<evidence type="ECO:0000256" key="4">
    <source>
        <dbReference type="ARBA" id="ARBA00004931"/>
    </source>
</evidence>
<evidence type="ECO:0000256" key="10">
    <source>
        <dbReference type="ARBA" id="ARBA00022898"/>
    </source>
</evidence>
<evidence type="ECO:0000256" key="9">
    <source>
        <dbReference type="ARBA" id="ARBA00022679"/>
    </source>
</evidence>
<accession>A0ABM7RFY8</accession>
<protein>
    <recommendedName>
        <fullName evidence="17">Branched-chain-amino-acid aminotransferase</fullName>
        <shortName evidence="17">BCAT</shortName>
        <ecNumber evidence="17">2.6.1.42</ecNumber>
    </recommendedName>
</protein>
<comment type="catalytic activity">
    <reaction evidence="14 17">
        <text>L-leucine + 2-oxoglutarate = 4-methyl-2-oxopentanoate + L-glutamate</text>
        <dbReference type="Rhea" id="RHEA:18321"/>
        <dbReference type="ChEBI" id="CHEBI:16810"/>
        <dbReference type="ChEBI" id="CHEBI:17865"/>
        <dbReference type="ChEBI" id="CHEBI:29985"/>
        <dbReference type="ChEBI" id="CHEBI:57427"/>
        <dbReference type="EC" id="2.6.1.42"/>
    </reaction>
</comment>
<dbReference type="Proteomes" id="UP001374893">
    <property type="component" value="Chromosome"/>
</dbReference>
<evidence type="ECO:0000256" key="14">
    <source>
        <dbReference type="ARBA" id="ARBA00049229"/>
    </source>
</evidence>
<evidence type="ECO:0000256" key="5">
    <source>
        <dbReference type="ARBA" id="ARBA00005072"/>
    </source>
</evidence>
<comment type="cofactor">
    <cofactor evidence="1 16">
        <name>pyridoxal 5'-phosphate</name>
        <dbReference type="ChEBI" id="CHEBI:597326"/>
    </cofactor>
</comment>
<evidence type="ECO:0000256" key="15">
    <source>
        <dbReference type="RuleBase" id="RU004106"/>
    </source>
</evidence>
<dbReference type="PANTHER" id="PTHR42743:SF11">
    <property type="entry name" value="AMINODEOXYCHORISMATE LYASE"/>
    <property type="match status" value="1"/>
</dbReference>
<sequence length="289" mass="31828">MKIWLDGELVDETQAKISVFDHGLLYGDGVFEGLRFYNRRVFRLEEHIDRLFASAKAILLKMSWSREDVCRHVLETIRANDLDDGYVRLVVTRGTGGLGLNPHLCEKPSMFIIASTITLYPEECYREGMAVATCATRRPAPGALMPQVKSLNYLNNVMAKVEAIQAGAMEGVMLNEQGYVAECTGDNLFLIRDGVLCTPPVSDGALDGITRRVILELADQLDVPVREASLTRYDIFTADECFLTGSAAEVIPVASLDGREIGNACPGPFSERFLAAFRELTQTSGTPID</sequence>
<evidence type="ECO:0000256" key="12">
    <source>
        <dbReference type="ARBA" id="ARBA00048212"/>
    </source>
</evidence>
<dbReference type="RefSeq" id="WP_338686040.1">
    <property type="nucleotide sequence ID" value="NZ_AP024702.1"/>
</dbReference>
<reference evidence="18 19" key="1">
    <citation type="submission" date="2021-06" db="EMBL/GenBank/DDBJ databases">
        <title>Complete genome of Haloferula helveola possessing various polysaccharide degrading enzymes.</title>
        <authorList>
            <person name="Takami H."/>
            <person name="Huang C."/>
            <person name="Hamasaki K."/>
        </authorList>
    </citation>
    <scope>NUCLEOTIDE SEQUENCE [LARGE SCALE GENOMIC DNA]</scope>
    <source>
        <strain evidence="18 19">CN-1</strain>
    </source>
</reference>
<keyword evidence="19" id="KW-1185">Reference proteome</keyword>
<evidence type="ECO:0000256" key="2">
    <source>
        <dbReference type="ARBA" id="ARBA00003109"/>
    </source>
</evidence>
<dbReference type="InterPro" id="IPR043131">
    <property type="entry name" value="BCAT-like_N"/>
</dbReference>
<dbReference type="InterPro" id="IPR005785">
    <property type="entry name" value="B_amino_transI"/>
</dbReference>
<dbReference type="InterPro" id="IPR018300">
    <property type="entry name" value="Aminotrans_IV_CS"/>
</dbReference>
<dbReference type="EC" id="2.6.1.42" evidence="17"/>
<evidence type="ECO:0000313" key="19">
    <source>
        <dbReference type="Proteomes" id="UP001374893"/>
    </source>
</evidence>
<dbReference type="NCBIfam" id="TIGR01122">
    <property type="entry name" value="ilvE_I"/>
    <property type="match status" value="1"/>
</dbReference>
<dbReference type="Pfam" id="PF01063">
    <property type="entry name" value="Aminotran_4"/>
    <property type="match status" value="1"/>
</dbReference>
<keyword evidence="10 16" id="KW-0663">Pyridoxal phosphate</keyword>
<evidence type="ECO:0000256" key="7">
    <source>
        <dbReference type="ARBA" id="ARBA00022576"/>
    </source>
</evidence>
<keyword evidence="11 17" id="KW-0100">Branched-chain amino acid biosynthesis</keyword>
<keyword evidence="7 17" id="KW-0032">Aminotransferase</keyword>
<dbReference type="GO" id="GO:0008483">
    <property type="term" value="F:transaminase activity"/>
    <property type="evidence" value="ECO:0007669"/>
    <property type="project" value="UniProtKB-KW"/>
</dbReference>
<dbReference type="InterPro" id="IPR050571">
    <property type="entry name" value="Class-IV_PLP-Dep_Aminotrnsfr"/>
</dbReference>
<dbReference type="EMBL" id="AP024702">
    <property type="protein sequence ID" value="BCX49444.1"/>
    <property type="molecule type" value="Genomic_DNA"/>
</dbReference>
<dbReference type="InterPro" id="IPR043132">
    <property type="entry name" value="BCAT-like_C"/>
</dbReference>
<proteinExistence type="inferred from homology"/>
<evidence type="ECO:0000256" key="6">
    <source>
        <dbReference type="ARBA" id="ARBA00009320"/>
    </source>
</evidence>
<dbReference type="InterPro" id="IPR036038">
    <property type="entry name" value="Aminotransferase-like"/>
</dbReference>
<dbReference type="InterPro" id="IPR001544">
    <property type="entry name" value="Aminotrans_IV"/>
</dbReference>
<dbReference type="Gene3D" id="3.20.10.10">
    <property type="entry name" value="D-amino Acid Aminotransferase, subunit A, domain 2"/>
    <property type="match status" value="1"/>
</dbReference>
<comment type="catalytic activity">
    <reaction evidence="12 17">
        <text>L-valine + 2-oxoglutarate = 3-methyl-2-oxobutanoate + L-glutamate</text>
        <dbReference type="Rhea" id="RHEA:24813"/>
        <dbReference type="ChEBI" id="CHEBI:11851"/>
        <dbReference type="ChEBI" id="CHEBI:16810"/>
        <dbReference type="ChEBI" id="CHEBI:29985"/>
        <dbReference type="ChEBI" id="CHEBI:57762"/>
        <dbReference type="EC" id="2.6.1.42"/>
    </reaction>
</comment>
<dbReference type="PROSITE" id="PS00770">
    <property type="entry name" value="AA_TRANSFER_CLASS_4"/>
    <property type="match status" value="1"/>
</dbReference>
<evidence type="ECO:0000256" key="13">
    <source>
        <dbReference type="ARBA" id="ARBA00048798"/>
    </source>
</evidence>
<comment type="function">
    <text evidence="2 17">Acts on leucine, isoleucine and valine.</text>
</comment>
<comment type="pathway">
    <text evidence="4 17">Amino-acid biosynthesis; L-valine biosynthesis; L-valine from pyruvate: step 4/4.</text>
</comment>
<organism evidence="18 19">
    <name type="scientific">Haloferula helveola</name>
    <dbReference type="NCBI Taxonomy" id="490095"/>
    <lineage>
        <taxon>Bacteria</taxon>
        <taxon>Pseudomonadati</taxon>
        <taxon>Verrucomicrobiota</taxon>
        <taxon>Verrucomicrobiia</taxon>
        <taxon>Verrucomicrobiales</taxon>
        <taxon>Verrucomicrobiaceae</taxon>
        <taxon>Haloferula</taxon>
    </lineage>
</organism>
<dbReference type="SUPFAM" id="SSF56752">
    <property type="entry name" value="D-aminoacid aminotransferase-like PLP-dependent enzymes"/>
    <property type="match status" value="1"/>
</dbReference>
<evidence type="ECO:0000256" key="3">
    <source>
        <dbReference type="ARBA" id="ARBA00004824"/>
    </source>
</evidence>
<evidence type="ECO:0000256" key="17">
    <source>
        <dbReference type="RuleBase" id="RU364094"/>
    </source>
</evidence>
<gene>
    <name evidence="17" type="primary">ilvE</name>
    <name evidence="18" type="ORF">HAHE_33520</name>
</gene>
<dbReference type="NCBIfam" id="NF006185">
    <property type="entry name" value="PRK08320.1"/>
    <property type="match status" value="1"/>
</dbReference>
<name>A0ABM7RFY8_9BACT</name>
<evidence type="ECO:0000256" key="11">
    <source>
        <dbReference type="ARBA" id="ARBA00023304"/>
    </source>
</evidence>
<keyword evidence="9 17" id="KW-0808">Transferase</keyword>
<comment type="catalytic activity">
    <reaction evidence="13 17">
        <text>L-isoleucine + 2-oxoglutarate = (S)-3-methyl-2-oxopentanoate + L-glutamate</text>
        <dbReference type="Rhea" id="RHEA:24801"/>
        <dbReference type="ChEBI" id="CHEBI:16810"/>
        <dbReference type="ChEBI" id="CHEBI:29985"/>
        <dbReference type="ChEBI" id="CHEBI:35146"/>
        <dbReference type="ChEBI" id="CHEBI:58045"/>
        <dbReference type="EC" id="2.6.1.42"/>
    </reaction>
</comment>
<evidence type="ECO:0000313" key="18">
    <source>
        <dbReference type="EMBL" id="BCX49444.1"/>
    </source>
</evidence>